<evidence type="ECO:0000313" key="2">
    <source>
        <dbReference type="EMBL" id="CAL1615307.1"/>
    </source>
</evidence>
<protein>
    <recommendedName>
        <fullName evidence="4">Secreted protein</fullName>
    </recommendedName>
</protein>
<dbReference type="AlphaFoldDB" id="A0AAV2MQ30"/>
<name>A0AAV2MQ30_KNICA</name>
<keyword evidence="1" id="KW-0472">Membrane</keyword>
<evidence type="ECO:0008006" key="4">
    <source>
        <dbReference type="Google" id="ProtNLM"/>
    </source>
</evidence>
<dbReference type="Proteomes" id="UP001497482">
    <property type="component" value="Chromosome 9"/>
</dbReference>
<feature type="transmembrane region" description="Helical" evidence="1">
    <location>
        <begin position="12"/>
        <end position="32"/>
    </location>
</feature>
<accession>A0AAV2MQ30</accession>
<organism evidence="2 3">
    <name type="scientific">Knipowitschia caucasica</name>
    <name type="common">Caucasian dwarf goby</name>
    <name type="synonym">Pomatoschistus caucasicus</name>
    <dbReference type="NCBI Taxonomy" id="637954"/>
    <lineage>
        <taxon>Eukaryota</taxon>
        <taxon>Metazoa</taxon>
        <taxon>Chordata</taxon>
        <taxon>Craniata</taxon>
        <taxon>Vertebrata</taxon>
        <taxon>Euteleostomi</taxon>
        <taxon>Actinopterygii</taxon>
        <taxon>Neopterygii</taxon>
        <taxon>Teleostei</taxon>
        <taxon>Neoteleostei</taxon>
        <taxon>Acanthomorphata</taxon>
        <taxon>Gobiaria</taxon>
        <taxon>Gobiiformes</taxon>
        <taxon>Gobioidei</taxon>
        <taxon>Gobiidae</taxon>
        <taxon>Gobiinae</taxon>
        <taxon>Knipowitschia</taxon>
    </lineage>
</organism>
<proteinExistence type="predicted"/>
<evidence type="ECO:0000313" key="3">
    <source>
        <dbReference type="Proteomes" id="UP001497482"/>
    </source>
</evidence>
<reference evidence="2 3" key="1">
    <citation type="submission" date="2024-04" db="EMBL/GenBank/DDBJ databases">
        <authorList>
            <person name="Waldvogel A.-M."/>
            <person name="Schoenle A."/>
        </authorList>
    </citation>
    <scope>NUCLEOTIDE SEQUENCE [LARGE SCALE GENOMIC DNA]</scope>
</reference>
<gene>
    <name evidence="2" type="ORF">KC01_LOCUS41284</name>
</gene>
<keyword evidence="1" id="KW-1133">Transmembrane helix</keyword>
<dbReference type="EMBL" id="OZ035831">
    <property type="protein sequence ID" value="CAL1615307.1"/>
    <property type="molecule type" value="Genomic_DNA"/>
</dbReference>
<evidence type="ECO:0000256" key="1">
    <source>
        <dbReference type="SAM" id="Phobius"/>
    </source>
</evidence>
<sequence>MGALVKGHYYFAAPGCLLLIQCAVIVFSRVHLEKAIDSSDIIPLRCAIIKPCVHSALLPCPGLHCGHVLQDQQRRLQGRLTRGVTNSASRARNGGPGGRLKGLAVTAEEHGHTQSRLLLSSCHRAWLLKEDVRSLCLP</sequence>
<keyword evidence="3" id="KW-1185">Reference proteome</keyword>
<keyword evidence="1" id="KW-0812">Transmembrane</keyword>